<accession>A0A852RK76</accession>
<name>A0A852RK76_9MICO</name>
<sequence length="256" mass="27699">MADVTAEHLAALNAGAAEARTLTEALAIDHAALLAATLPDADPALRSAVADAQPLGILKRMAAIGAALETHLTARELAALSEHRSDTVRGWWCFAIAARRDTSHAELVAAALPRVDDALFTVREWVWMALRPRLVEDLGGAIELLTPLTVDARPNVRRFASEALRPRGVWATHIALLKRHPELGEPLLEPLRADPEPYVQDSVANWINDASKTAPDWARSLCGRWLAESDVPETRRIVSRALRTVGASGTHADAKP</sequence>
<comment type="caution">
    <text evidence="1">The sequence shown here is derived from an EMBL/GenBank/DDBJ whole genome shotgun (WGS) entry which is preliminary data.</text>
</comment>
<dbReference type="EMBL" id="JACCBD010000001">
    <property type="protein sequence ID" value="NYD27082.1"/>
    <property type="molecule type" value="Genomic_DNA"/>
</dbReference>
<evidence type="ECO:0000313" key="2">
    <source>
        <dbReference type="Proteomes" id="UP000586095"/>
    </source>
</evidence>
<protein>
    <submittedName>
        <fullName evidence="1">3-methyladenine DNA glycosylase AlkC</fullName>
    </submittedName>
</protein>
<keyword evidence="2" id="KW-1185">Reference proteome</keyword>
<dbReference type="RefSeq" id="WP_185987108.1">
    <property type="nucleotide sequence ID" value="NZ_BAAALZ010000001.1"/>
</dbReference>
<proteinExistence type="predicted"/>
<dbReference type="Gene3D" id="1.25.40.290">
    <property type="entry name" value="ARM repeat domains"/>
    <property type="match status" value="1"/>
</dbReference>
<gene>
    <name evidence="1" type="ORF">BJ960_001885</name>
</gene>
<dbReference type="SUPFAM" id="SSF48371">
    <property type="entry name" value="ARM repeat"/>
    <property type="match status" value="1"/>
</dbReference>
<dbReference type="AlphaFoldDB" id="A0A852RK76"/>
<dbReference type="InterPro" id="IPR016024">
    <property type="entry name" value="ARM-type_fold"/>
</dbReference>
<organism evidence="1 2">
    <name type="scientific">Leucobacter aridicollis</name>
    <dbReference type="NCBI Taxonomy" id="283878"/>
    <lineage>
        <taxon>Bacteria</taxon>
        <taxon>Bacillati</taxon>
        <taxon>Actinomycetota</taxon>
        <taxon>Actinomycetes</taxon>
        <taxon>Micrococcales</taxon>
        <taxon>Microbacteriaceae</taxon>
        <taxon>Leucobacter</taxon>
    </lineage>
</organism>
<dbReference type="Proteomes" id="UP000586095">
    <property type="component" value="Unassembled WGS sequence"/>
</dbReference>
<reference evidence="1 2" key="1">
    <citation type="submission" date="2020-07" db="EMBL/GenBank/DDBJ databases">
        <title>Sequencing the genomes of 1000 actinobacteria strains.</title>
        <authorList>
            <person name="Klenk H.-P."/>
        </authorList>
    </citation>
    <scope>NUCLEOTIDE SEQUENCE [LARGE SCALE GENOMIC DNA]</scope>
    <source>
        <strain evidence="1 2">DSM 17380</strain>
    </source>
</reference>
<evidence type="ECO:0000313" key="1">
    <source>
        <dbReference type="EMBL" id="NYD27082.1"/>
    </source>
</evidence>